<dbReference type="Gene3D" id="3.40.630.30">
    <property type="match status" value="1"/>
</dbReference>
<dbReference type="PROSITE" id="PS51186">
    <property type="entry name" value="GNAT"/>
    <property type="match status" value="1"/>
</dbReference>
<protein>
    <submittedName>
        <fullName evidence="2">UDP-4-amino-4, 6-dideoxy-N-acetyl-beta-L-altrosamine N-acetyltransferase</fullName>
        <ecNumber evidence="2">2.3.1.202</ecNumber>
    </submittedName>
</protein>
<dbReference type="InterPro" id="IPR020036">
    <property type="entry name" value="PseH"/>
</dbReference>
<accession>A0ABT7IIT8</accession>
<evidence type="ECO:0000313" key="3">
    <source>
        <dbReference type="Proteomes" id="UP001227964"/>
    </source>
</evidence>
<name>A0ABT7IIT8_9GAMM</name>
<keyword evidence="2" id="KW-0012">Acyltransferase</keyword>
<dbReference type="InterPro" id="IPR000182">
    <property type="entry name" value="GNAT_dom"/>
</dbReference>
<evidence type="ECO:0000313" key="2">
    <source>
        <dbReference type="EMBL" id="MDL0434107.1"/>
    </source>
</evidence>
<reference evidence="2 3" key="1">
    <citation type="submission" date="2023-06" db="EMBL/GenBank/DDBJ databases">
        <title>Marinobacter azerbaijanicus a moderately halophilic, isolated from Urmia Lake in Azerbaijan region of Iran.</title>
        <authorList>
            <person name="Sanchez-Porro C."/>
            <person name="Aghdam E.M."/>
            <person name="Saheb S.M."/>
            <person name="Tarhriz V."/>
            <person name="Kazemi E."/>
            <person name="Ammozegar M.A."/>
            <person name="Ventosa A."/>
            <person name="Hejazi M.S."/>
        </authorList>
    </citation>
    <scope>NUCLEOTIDE SEQUENCE [LARGE SCALE GENOMIC DNA]</scope>
    <source>
        <strain evidence="2 3">TBZ242</strain>
    </source>
</reference>
<dbReference type="GO" id="GO:0016746">
    <property type="term" value="F:acyltransferase activity"/>
    <property type="evidence" value="ECO:0007669"/>
    <property type="project" value="UniProtKB-KW"/>
</dbReference>
<dbReference type="PANTHER" id="PTHR43415:SF3">
    <property type="entry name" value="GNAT-FAMILY ACETYLTRANSFERASE"/>
    <property type="match status" value="1"/>
</dbReference>
<dbReference type="EC" id="2.3.1.202" evidence="2"/>
<dbReference type="InterPro" id="IPR016181">
    <property type="entry name" value="Acyl_CoA_acyltransferase"/>
</dbReference>
<keyword evidence="3" id="KW-1185">Reference proteome</keyword>
<evidence type="ECO:0000259" key="1">
    <source>
        <dbReference type="PROSITE" id="PS51186"/>
    </source>
</evidence>
<dbReference type="EMBL" id="JASSVS010000057">
    <property type="protein sequence ID" value="MDL0434107.1"/>
    <property type="molecule type" value="Genomic_DNA"/>
</dbReference>
<dbReference type="SUPFAM" id="SSF55729">
    <property type="entry name" value="Acyl-CoA N-acyltransferases (Nat)"/>
    <property type="match status" value="1"/>
</dbReference>
<organism evidence="2 3">
    <name type="scientific">Marinobacter azerbaijanicus</name>
    <dbReference type="NCBI Taxonomy" id="3050455"/>
    <lineage>
        <taxon>Bacteria</taxon>
        <taxon>Pseudomonadati</taxon>
        <taxon>Pseudomonadota</taxon>
        <taxon>Gammaproteobacteria</taxon>
        <taxon>Pseudomonadales</taxon>
        <taxon>Marinobacteraceae</taxon>
        <taxon>Marinobacter</taxon>
    </lineage>
</organism>
<proteinExistence type="predicted"/>
<keyword evidence="2" id="KW-0808">Transferase</keyword>
<dbReference type="Pfam" id="PF13302">
    <property type="entry name" value="Acetyltransf_3"/>
    <property type="match status" value="1"/>
</dbReference>
<gene>
    <name evidence="2" type="primary">pseH</name>
    <name evidence="2" type="ORF">QPM17_23530</name>
</gene>
<dbReference type="PANTHER" id="PTHR43415">
    <property type="entry name" value="SPERMIDINE N(1)-ACETYLTRANSFERASE"/>
    <property type="match status" value="1"/>
</dbReference>
<dbReference type="RefSeq" id="WP_285394173.1">
    <property type="nucleotide sequence ID" value="NZ_JASSVS010000057.1"/>
</dbReference>
<dbReference type="NCBIfam" id="TIGR03585">
    <property type="entry name" value="PseH"/>
    <property type="match status" value="1"/>
</dbReference>
<comment type="caution">
    <text evidence="2">The sequence shown here is derived from an EMBL/GenBank/DDBJ whole genome shotgun (WGS) entry which is preliminary data.</text>
</comment>
<sequence length="176" mass="20220">MVEEEDQLRPLLKAELEVVREWRNHPDVRRYMYTQHEIGAAEHRAWFERTQQDPNRHLLLYLRQGIPMGFANISIVNVPARRAEWGFYLAPDSLPGSGQRLGHATLAYAFETLGLHKLCGEALAFNTRSVRFHERLGFTREATLRDHHFDGNAFHDVIGFGLLASDRTAREGAKIS</sequence>
<feature type="domain" description="N-acetyltransferase" evidence="1">
    <location>
        <begin position="6"/>
        <end position="161"/>
    </location>
</feature>
<dbReference type="Proteomes" id="UP001227964">
    <property type="component" value="Unassembled WGS sequence"/>
</dbReference>